<accession>Q2CCF8</accession>
<feature type="region of interest" description="Disordered" evidence="1">
    <location>
        <begin position="127"/>
        <end position="165"/>
    </location>
</feature>
<keyword evidence="2" id="KW-0812">Transmembrane</keyword>
<name>Q2CCF8_OCEGH</name>
<dbReference type="STRING" id="314256.OG2516_16626"/>
<feature type="transmembrane region" description="Helical" evidence="2">
    <location>
        <begin position="50"/>
        <end position="70"/>
    </location>
</feature>
<dbReference type="RefSeq" id="WP_007256883.1">
    <property type="nucleotide sequence ID" value="NZ_CH724109.1"/>
</dbReference>
<dbReference type="Proteomes" id="UP000003635">
    <property type="component" value="Unassembled WGS sequence"/>
</dbReference>
<dbReference type="EMBL" id="AAOT01000030">
    <property type="protein sequence ID" value="EAR50360.1"/>
    <property type="molecule type" value="Genomic_DNA"/>
</dbReference>
<dbReference type="eggNOG" id="ENOG502Z84M">
    <property type="taxonomic scope" value="Bacteria"/>
</dbReference>
<dbReference type="AlphaFoldDB" id="Q2CCF8"/>
<dbReference type="OrthoDB" id="7833467at2"/>
<organism evidence="3 4">
    <name type="scientific">Oceanicola granulosus (strain ATCC BAA-861 / DSM 15982 / KCTC 12143 / HTCC2516)</name>
    <dbReference type="NCBI Taxonomy" id="314256"/>
    <lineage>
        <taxon>Bacteria</taxon>
        <taxon>Pseudomonadati</taxon>
        <taxon>Pseudomonadota</taxon>
        <taxon>Alphaproteobacteria</taxon>
        <taxon>Rhodobacterales</taxon>
        <taxon>Roseobacteraceae</taxon>
        <taxon>Oceanicola</taxon>
    </lineage>
</organism>
<evidence type="ECO:0000313" key="3">
    <source>
        <dbReference type="EMBL" id="EAR50360.1"/>
    </source>
</evidence>
<feature type="compositionally biased region" description="Pro residues" evidence="1">
    <location>
        <begin position="136"/>
        <end position="146"/>
    </location>
</feature>
<protein>
    <submittedName>
        <fullName evidence="3">Uncharacterized protein</fullName>
    </submittedName>
</protein>
<evidence type="ECO:0000256" key="2">
    <source>
        <dbReference type="SAM" id="Phobius"/>
    </source>
</evidence>
<gene>
    <name evidence="3" type="ORF">OG2516_16626</name>
</gene>
<sequence>MAETDQIDRHPPGRPRAESAAMALSALWVVGTVLLLLLMPGDPEAGADPLRLVLGMLAVLLPVAVLWGAVSSARTQRLVREETARLAAAVAALQAGGRGDGPAAPDPALARRLDELAAAARRTESALARLSATRPAPAPPRNPPAARPAAKPAAARSQAAPDEQPSLALGAQAEDDAPPLAATDLIRALNFPDSESDDEGFAALRRALQDRVARQVIQASQDVLTLLSQDGIYMDDLAPDLARPEVWRRFAGGERGRAVAALGGIRDRSSLALTAARMREDAIFRDAAHHFLRRFDQMLVAFEPRATDEQIVAMSDTRTARAFMLLGRVTGTFD</sequence>
<reference evidence="3 4" key="1">
    <citation type="journal article" date="2010" name="J. Bacteriol.">
        <title>Genome sequences of Oceanicola granulosus HTCC2516(T) and Oceanicola batsensis HTCC2597(TDelta).</title>
        <authorList>
            <person name="Thrash J.C."/>
            <person name="Cho J.C."/>
            <person name="Vergin K.L."/>
            <person name="Giovannoni S.J."/>
        </authorList>
    </citation>
    <scope>NUCLEOTIDE SEQUENCE [LARGE SCALE GENOMIC DNA]</scope>
    <source>
        <strain evidence="4">ATCC BAA-861 / DSM 15982 / KCTC 12143 / HTCC2516</strain>
    </source>
</reference>
<keyword evidence="2" id="KW-1133">Transmembrane helix</keyword>
<keyword evidence="2" id="KW-0472">Membrane</keyword>
<evidence type="ECO:0000313" key="4">
    <source>
        <dbReference type="Proteomes" id="UP000003635"/>
    </source>
</evidence>
<dbReference type="HOGENOM" id="CLU_075554_0_0_5"/>
<keyword evidence="4" id="KW-1185">Reference proteome</keyword>
<feature type="compositionally biased region" description="Low complexity" evidence="1">
    <location>
        <begin position="147"/>
        <end position="161"/>
    </location>
</feature>
<proteinExistence type="predicted"/>
<feature type="transmembrane region" description="Helical" evidence="2">
    <location>
        <begin position="20"/>
        <end position="38"/>
    </location>
</feature>
<evidence type="ECO:0000256" key="1">
    <source>
        <dbReference type="SAM" id="MobiDB-lite"/>
    </source>
</evidence>
<comment type="caution">
    <text evidence="3">The sequence shown here is derived from an EMBL/GenBank/DDBJ whole genome shotgun (WGS) entry which is preliminary data.</text>
</comment>